<dbReference type="InterPro" id="IPR005814">
    <property type="entry name" value="Aminotrans_3"/>
</dbReference>
<dbReference type="EMBL" id="RQJO01000015">
    <property type="protein sequence ID" value="RRA98728.1"/>
    <property type="molecule type" value="Genomic_DNA"/>
</dbReference>
<feature type="binding site" evidence="9">
    <location>
        <position position="277"/>
    </location>
    <ligand>
        <name>substrate</name>
    </ligand>
</feature>
<dbReference type="PANTHER" id="PTHR42684:SF3">
    <property type="entry name" value="ADENOSYLMETHIONINE-8-AMINO-7-OXONONANOATE AMINOTRANSFERASE"/>
    <property type="match status" value="1"/>
</dbReference>
<keyword evidence="11" id="KW-1185">Reference proteome</keyword>
<dbReference type="PANTHER" id="PTHR42684">
    <property type="entry name" value="ADENOSYLMETHIONINE-8-AMINO-7-OXONONANOATE AMINOTRANSFERASE"/>
    <property type="match status" value="1"/>
</dbReference>
<comment type="similarity">
    <text evidence="9">Belongs to the class-III pyridoxal-phosphate-dependent aminotransferase family. BioA subfamily.</text>
</comment>
<dbReference type="OrthoDB" id="9807885at2"/>
<dbReference type="EC" id="2.6.1.62" evidence="9"/>
<keyword evidence="4 9" id="KW-0808">Transferase</keyword>
<comment type="function">
    <text evidence="9">Catalyzes the transfer of the alpha-amino group from S-adenosyl-L-methionine (SAM) to 7-keto-8-aminopelargonic acid (KAPA) to form 7,8-diaminopelargonic acid (DAPA). It is the only aminotransferase known to utilize SAM as an amino donor.</text>
</comment>
<name>A0A3P1BCF6_9BACT</name>
<accession>A0A3P1BCF6</accession>
<evidence type="ECO:0000313" key="11">
    <source>
        <dbReference type="Proteomes" id="UP000271925"/>
    </source>
</evidence>
<evidence type="ECO:0000256" key="8">
    <source>
        <dbReference type="ARBA" id="ARBA00048449"/>
    </source>
</evidence>
<dbReference type="SUPFAM" id="SSF53383">
    <property type="entry name" value="PLP-dependent transferases"/>
    <property type="match status" value="1"/>
</dbReference>
<reference evidence="10 11" key="1">
    <citation type="submission" date="2018-11" db="EMBL/GenBank/DDBJ databases">
        <authorList>
            <person name="Zhou Z."/>
            <person name="Wang G."/>
        </authorList>
    </citation>
    <scope>NUCLEOTIDE SEQUENCE [LARGE SCALE GENOMIC DNA]</scope>
    <source>
        <strain evidence="10 11">KCTC52004</strain>
    </source>
</reference>
<keyword evidence="7 9" id="KW-0663">Pyridoxal phosphate</keyword>
<dbReference type="RefSeq" id="WP_124878566.1">
    <property type="nucleotide sequence ID" value="NZ_RQJO01000015.1"/>
</dbReference>
<comment type="caution">
    <text evidence="10">The sequence shown here is derived from an EMBL/GenBank/DDBJ whole genome shotgun (WGS) entry which is preliminary data.</text>
</comment>
<dbReference type="InterPro" id="IPR015424">
    <property type="entry name" value="PyrdxlP-dep_Trfase"/>
</dbReference>
<dbReference type="HAMAP" id="MF_00834">
    <property type="entry name" value="BioA"/>
    <property type="match status" value="1"/>
</dbReference>
<dbReference type="InterPro" id="IPR015421">
    <property type="entry name" value="PyrdxlP-dep_Trfase_major"/>
</dbReference>
<feature type="modified residue" description="N6-(pyridoxal phosphate)lysine" evidence="9">
    <location>
        <position position="277"/>
    </location>
</feature>
<evidence type="ECO:0000256" key="7">
    <source>
        <dbReference type="ARBA" id="ARBA00022898"/>
    </source>
</evidence>
<dbReference type="GO" id="GO:0009102">
    <property type="term" value="P:biotin biosynthetic process"/>
    <property type="evidence" value="ECO:0007669"/>
    <property type="project" value="UniProtKB-UniRule"/>
</dbReference>
<feature type="binding site" evidence="9">
    <location>
        <position position="403"/>
    </location>
    <ligand>
        <name>substrate</name>
    </ligand>
</feature>
<dbReference type="Gene3D" id="3.40.640.10">
    <property type="entry name" value="Type I PLP-dependent aspartate aminotransferase-like (Major domain)"/>
    <property type="match status" value="1"/>
</dbReference>
<dbReference type="NCBIfam" id="TIGR00508">
    <property type="entry name" value="bioA"/>
    <property type="match status" value="1"/>
</dbReference>
<evidence type="ECO:0000256" key="1">
    <source>
        <dbReference type="ARBA" id="ARBA00001933"/>
    </source>
</evidence>
<dbReference type="AlphaFoldDB" id="A0A3P1BCF6"/>
<dbReference type="GO" id="GO:0030170">
    <property type="term" value="F:pyridoxal phosphate binding"/>
    <property type="evidence" value="ECO:0007669"/>
    <property type="project" value="UniProtKB-UniRule"/>
</dbReference>
<dbReference type="GO" id="GO:0004015">
    <property type="term" value="F:adenosylmethionine-8-amino-7-oxononanoate transaminase activity"/>
    <property type="evidence" value="ECO:0007669"/>
    <property type="project" value="UniProtKB-UniRule"/>
</dbReference>
<dbReference type="GO" id="GO:0005737">
    <property type="term" value="C:cytoplasm"/>
    <property type="evidence" value="ECO:0007669"/>
    <property type="project" value="UniProtKB-SubCell"/>
</dbReference>
<comment type="cofactor">
    <cofactor evidence="1 9">
        <name>pyridoxal 5'-phosphate</name>
        <dbReference type="ChEBI" id="CHEBI:597326"/>
    </cofactor>
</comment>
<dbReference type="GO" id="GO:0004141">
    <property type="term" value="F:dethiobiotin synthase activity"/>
    <property type="evidence" value="ECO:0007669"/>
    <property type="project" value="TreeGrafter"/>
</dbReference>
<keyword evidence="9" id="KW-0963">Cytoplasm</keyword>
<keyword evidence="3 9" id="KW-0032">Aminotransferase</keyword>
<comment type="catalytic activity">
    <reaction evidence="8 9">
        <text>(8S)-8-amino-7-oxononanoate + S-adenosyl-L-methionine = S-adenosyl-4-methylsulfanyl-2-oxobutanoate + (7R,8S)-7,8-diammoniononanoate</text>
        <dbReference type="Rhea" id="RHEA:16861"/>
        <dbReference type="ChEBI" id="CHEBI:16490"/>
        <dbReference type="ChEBI" id="CHEBI:59789"/>
        <dbReference type="ChEBI" id="CHEBI:149468"/>
        <dbReference type="ChEBI" id="CHEBI:149469"/>
        <dbReference type="EC" id="2.6.1.62"/>
    </reaction>
</comment>
<evidence type="ECO:0000256" key="9">
    <source>
        <dbReference type="HAMAP-Rule" id="MF_00834"/>
    </source>
</evidence>
<comment type="pathway">
    <text evidence="2 9">Cofactor biosynthesis; biotin biosynthesis; 7,8-diaminononanoate from 8-amino-7-oxononanoate (SAM route): step 1/1.</text>
</comment>
<dbReference type="CDD" id="cd00610">
    <property type="entry name" value="OAT_like"/>
    <property type="match status" value="1"/>
</dbReference>
<feature type="binding site" evidence="9">
    <location>
        <position position="155"/>
    </location>
    <ligand>
        <name>substrate</name>
    </ligand>
</feature>
<organism evidence="10 11">
    <name type="scientific">Larkinella rosea</name>
    <dbReference type="NCBI Taxonomy" id="2025312"/>
    <lineage>
        <taxon>Bacteria</taxon>
        <taxon>Pseudomonadati</taxon>
        <taxon>Bacteroidota</taxon>
        <taxon>Cytophagia</taxon>
        <taxon>Cytophagales</taxon>
        <taxon>Spirosomataceae</taxon>
        <taxon>Larkinella</taxon>
    </lineage>
</organism>
<keyword evidence="5 9" id="KW-0949">S-adenosyl-L-methionine</keyword>
<dbReference type="InterPro" id="IPR049704">
    <property type="entry name" value="Aminotrans_3_PPA_site"/>
</dbReference>
<dbReference type="PIRSF" id="PIRSF000521">
    <property type="entry name" value="Transaminase_4ab_Lys_Orn"/>
    <property type="match status" value="1"/>
</dbReference>
<feature type="binding site" evidence="9">
    <location>
        <position position="311"/>
    </location>
    <ligand>
        <name>substrate</name>
    </ligand>
</feature>
<proteinExistence type="inferred from homology"/>
<dbReference type="FunFam" id="3.40.640.10:FF:000004">
    <property type="entry name" value="Acetylornithine aminotransferase"/>
    <property type="match status" value="1"/>
</dbReference>
<evidence type="ECO:0000313" key="10">
    <source>
        <dbReference type="EMBL" id="RRA98728.1"/>
    </source>
</evidence>
<dbReference type="PROSITE" id="PS00600">
    <property type="entry name" value="AA_TRANSFER_CLASS_3"/>
    <property type="match status" value="1"/>
</dbReference>
<evidence type="ECO:0000256" key="6">
    <source>
        <dbReference type="ARBA" id="ARBA00022756"/>
    </source>
</evidence>
<protein>
    <recommendedName>
        <fullName evidence="9">Adenosylmethionine-8-amino-7-oxononanoate aminotransferase</fullName>
        <ecNumber evidence="9">2.6.1.62</ecNumber>
    </recommendedName>
    <alternativeName>
        <fullName evidence="9">7,8-diamino-pelargonic acid aminotransferase</fullName>
        <shortName evidence="9">DAPA AT</shortName>
        <shortName evidence="9">DAPA aminotransferase</shortName>
    </alternativeName>
    <alternativeName>
        <fullName evidence="9">7,8-diaminononanoate synthase</fullName>
        <shortName evidence="9">DANS</shortName>
    </alternativeName>
    <alternativeName>
        <fullName evidence="9">Diaminopelargonic acid synthase</fullName>
    </alternativeName>
</protein>
<evidence type="ECO:0000256" key="5">
    <source>
        <dbReference type="ARBA" id="ARBA00022691"/>
    </source>
</evidence>
<dbReference type="Pfam" id="PF00202">
    <property type="entry name" value="Aminotran_3"/>
    <property type="match status" value="1"/>
</dbReference>
<feature type="binding site" evidence="9">
    <location>
        <position position="63"/>
    </location>
    <ligand>
        <name>substrate</name>
    </ligand>
</feature>
<dbReference type="InterPro" id="IPR005815">
    <property type="entry name" value="BioA"/>
</dbReference>
<dbReference type="Proteomes" id="UP000271925">
    <property type="component" value="Unassembled WGS sequence"/>
</dbReference>
<feature type="binding site" evidence="9">
    <location>
        <begin position="123"/>
        <end position="124"/>
    </location>
    <ligand>
        <name>pyridoxal 5'-phosphate</name>
        <dbReference type="ChEBI" id="CHEBI:597326"/>
    </ligand>
</feature>
<dbReference type="Gene3D" id="3.90.1150.10">
    <property type="entry name" value="Aspartate Aminotransferase, domain 1"/>
    <property type="match status" value="1"/>
</dbReference>
<feature type="binding site" evidence="9">
    <location>
        <position position="248"/>
    </location>
    <ligand>
        <name>pyridoxal 5'-phosphate</name>
        <dbReference type="ChEBI" id="CHEBI:597326"/>
    </ligand>
</feature>
<keyword evidence="6 9" id="KW-0093">Biotin biosynthesis</keyword>
<dbReference type="InterPro" id="IPR015422">
    <property type="entry name" value="PyrdxlP-dep_Trfase_small"/>
</dbReference>
<comment type="subcellular location">
    <subcellularLocation>
        <location evidence="9">Cytoplasm</location>
    </subcellularLocation>
</comment>
<evidence type="ECO:0000256" key="3">
    <source>
        <dbReference type="ARBA" id="ARBA00022576"/>
    </source>
</evidence>
<comment type="subunit">
    <text evidence="9">Homodimer.</text>
</comment>
<sequence length="439" mass="48534">MEIDTNENRTGLALEWAERDKAVIWHPFTQMQTAPLPIPIVRGEGTLLVAEDGKTYIDAVSSWWVTIHGHSHPYIAEKVAEQLQTLEHVIFAGFTHQPAIELAERLITILPKNQARVFYSDNGSTAVEVALKMAFQYWHNLGKPRRKVIALDDAYHGDTFGAMAVSGRSAFTAPFVPFLFDVEYIPAPVPGQEQVALERLQALLSDEVAAFIVEPLVQGSGGMVMYAPEILNQLMSLARSHGALIITDEVMTGFGRTGKLFASHYLSEQPDLMSLSKGLTGGTMALGVTTCTNEIYNAFLSGDRHKTLFHGHSFTANPLACTAALASLDLLLSDETQAAIQRIVRRQAVFAGQLKQKPGVKNVRQQGTILAFDLDVDDSNRAYFSNIRDIAYNFLLNEGVLMRPLGNVLYIFPPYCITDEELNTVYAAVEKLLRHLNQS</sequence>
<evidence type="ECO:0000256" key="2">
    <source>
        <dbReference type="ARBA" id="ARBA00005063"/>
    </source>
</evidence>
<feature type="site" description="Participates in the substrate recognition with KAPA and in a stacking interaction with the adenine ring of SAM" evidence="9">
    <location>
        <position position="28"/>
    </location>
</feature>
<dbReference type="UniPathway" id="UPA00078">
    <property type="reaction ID" value="UER00160"/>
</dbReference>
<evidence type="ECO:0000256" key="4">
    <source>
        <dbReference type="ARBA" id="ARBA00022679"/>
    </source>
</evidence>
<dbReference type="NCBIfam" id="NF004624">
    <property type="entry name" value="PRK05964.1"/>
    <property type="match status" value="1"/>
</dbReference>
<dbReference type="GO" id="GO:0051537">
    <property type="term" value="F:2 iron, 2 sulfur cluster binding"/>
    <property type="evidence" value="ECO:0007669"/>
    <property type="project" value="UniProtKB-KW"/>
</dbReference>
<gene>
    <name evidence="9 10" type="primary">bioA</name>
    <name evidence="10" type="ORF">EHT25_27435</name>
</gene>
<feature type="binding site" evidence="9">
    <location>
        <begin position="312"/>
        <end position="313"/>
    </location>
    <ligand>
        <name>pyridoxal 5'-phosphate</name>
        <dbReference type="ChEBI" id="CHEBI:597326"/>
    </ligand>
</feature>